<sequence length="218" mass="24155">MALPLLQIALDNLTIEDAITSAKKAAKYIDVIEVGTILLASEGKKAIKALKDAFPDKIIVADGKIADAGKVFAKMFYDNGADFTTAICAAENATMQDLVNFSKEYSPSKELQVEMTTNFSWEQVESWKKSGVPQVVWHRARDAQAAGVKWGQKDIEIVKKLANMGFKVTVTGGVEVEDIKLFKDIPIFIFIAGRSIRDAADPELAAKEFKDEFKKYWK</sequence>
<keyword evidence="5" id="KW-1185">Reference proteome</keyword>
<dbReference type="InterPro" id="IPR001754">
    <property type="entry name" value="OMPdeCOase_dom"/>
</dbReference>
<dbReference type="InterPro" id="IPR041710">
    <property type="entry name" value="HPS/KGPDC"/>
</dbReference>
<reference evidence="4" key="1">
    <citation type="submission" date="2022-08" db="EMBL/GenBank/DDBJ databases">
        <title>Complete genome sequence of Mycoplasma molare type strain H 542.</title>
        <authorList>
            <person name="Spergser J."/>
        </authorList>
    </citation>
    <scope>NUCLEOTIDE SEQUENCE</scope>
    <source>
        <strain evidence="4">H 542</strain>
    </source>
</reference>
<evidence type="ECO:0000313" key="5">
    <source>
        <dbReference type="Proteomes" id="UP001058364"/>
    </source>
</evidence>
<evidence type="ECO:0000256" key="2">
    <source>
        <dbReference type="ARBA" id="ARBA00023277"/>
    </source>
</evidence>
<dbReference type="PANTHER" id="PTHR35039">
    <property type="entry name" value="3-KETO-L-GULONATE-6-PHOSPHATE DECARBOXYLASE SGBH-RELATED"/>
    <property type="match status" value="1"/>
</dbReference>
<name>A0ABY5TXV2_9BACT</name>
<evidence type="ECO:0000256" key="1">
    <source>
        <dbReference type="ARBA" id="ARBA00023239"/>
    </source>
</evidence>
<proteinExistence type="predicted"/>
<evidence type="ECO:0000313" key="4">
    <source>
        <dbReference type="EMBL" id="UWD34341.1"/>
    </source>
</evidence>
<dbReference type="Gene3D" id="3.20.20.70">
    <property type="entry name" value="Aldolase class I"/>
    <property type="match status" value="1"/>
</dbReference>
<dbReference type="EMBL" id="CP103423">
    <property type="protein sequence ID" value="UWD34341.1"/>
    <property type="molecule type" value="Genomic_DNA"/>
</dbReference>
<protein>
    <submittedName>
        <fullName evidence="4">3-keto-L-gulonate-6-phosphate decarboxylase UlaD</fullName>
    </submittedName>
</protein>
<dbReference type="SMART" id="SM00934">
    <property type="entry name" value="OMPdecase"/>
    <property type="match status" value="1"/>
</dbReference>
<keyword evidence="1" id="KW-0456">Lyase</keyword>
<dbReference type="InterPro" id="IPR013785">
    <property type="entry name" value="Aldolase_TIM"/>
</dbReference>
<dbReference type="Proteomes" id="UP001058364">
    <property type="component" value="Chromosome"/>
</dbReference>
<organism evidence="4 5">
    <name type="scientific">Mesomycoplasma molare</name>
    <dbReference type="NCBI Taxonomy" id="171288"/>
    <lineage>
        <taxon>Bacteria</taxon>
        <taxon>Bacillati</taxon>
        <taxon>Mycoplasmatota</taxon>
        <taxon>Mycoplasmoidales</taxon>
        <taxon>Metamycoplasmataceae</taxon>
        <taxon>Mesomycoplasma</taxon>
    </lineage>
</organism>
<dbReference type="InterPro" id="IPR011060">
    <property type="entry name" value="RibuloseP-bd_barrel"/>
</dbReference>
<keyword evidence="2" id="KW-0119">Carbohydrate metabolism</keyword>
<dbReference type="PANTHER" id="PTHR35039:SF3">
    <property type="entry name" value="3-KETO-L-GULONATE-6-PHOSPHATE DECARBOXYLASE SGBH-RELATED"/>
    <property type="match status" value="1"/>
</dbReference>
<evidence type="ECO:0000259" key="3">
    <source>
        <dbReference type="SMART" id="SM00934"/>
    </source>
</evidence>
<feature type="domain" description="Orotidine 5'-phosphate decarboxylase" evidence="3">
    <location>
        <begin position="5"/>
        <end position="209"/>
    </location>
</feature>
<dbReference type="NCBIfam" id="NF009832">
    <property type="entry name" value="PRK13306.1"/>
    <property type="match status" value="1"/>
</dbReference>
<gene>
    <name evidence="4" type="ORF">NX772_00735</name>
</gene>
<accession>A0ABY5TXV2</accession>
<dbReference type="RefSeq" id="WP_027123160.1">
    <property type="nucleotide sequence ID" value="NZ_CP103423.1"/>
</dbReference>
<dbReference type="CDD" id="cd04726">
    <property type="entry name" value="KGPDC_HPS"/>
    <property type="match status" value="1"/>
</dbReference>
<dbReference type="SUPFAM" id="SSF51366">
    <property type="entry name" value="Ribulose-phoshate binding barrel"/>
    <property type="match status" value="1"/>
</dbReference>
<dbReference type="Pfam" id="PF00215">
    <property type="entry name" value="OMPdecase"/>
    <property type="match status" value="1"/>
</dbReference>